<keyword evidence="15" id="KW-1185">Reference proteome</keyword>
<dbReference type="GO" id="GO:0046872">
    <property type="term" value="F:metal ion binding"/>
    <property type="evidence" value="ECO:0007669"/>
    <property type="project" value="UniProtKB-KW"/>
</dbReference>
<dbReference type="EMBL" id="FOSQ01000008">
    <property type="protein sequence ID" value="SFK84309.1"/>
    <property type="molecule type" value="Genomic_DNA"/>
</dbReference>
<keyword evidence="5" id="KW-0808">Transferase</keyword>
<keyword evidence="9" id="KW-0408">Iron</keyword>
<comment type="subunit">
    <text evidence="4">Homodimer.</text>
</comment>
<organism evidence="14 15">
    <name type="scientific">Falsiroseomonas stagni DSM 19981</name>
    <dbReference type="NCBI Taxonomy" id="1123062"/>
    <lineage>
        <taxon>Bacteria</taxon>
        <taxon>Pseudomonadati</taxon>
        <taxon>Pseudomonadota</taxon>
        <taxon>Alphaproteobacteria</taxon>
        <taxon>Acetobacterales</taxon>
        <taxon>Roseomonadaceae</taxon>
        <taxon>Falsiroseomonas</taxon>
    </lineage>
</organism>
<evidence type="ECO:0000256" key="11">
    <source>
        <dbReference type="ARBA" id="ARBA00048179"/>
    </source>
</evidence>
<keyword evidence="12" id="KW-0732">Signal</keyword>
<comment type="catalytic activity">
    <reaction evidence="11">
        <text>N(6)-(pyridoxal phosphate)-L-lysyl-[4-amino-5-hydroxymethyl-2-methylpyrimidine phosphate synthase] + L-histidyl-[4-amino-5-hydroxymethyl-2-methylpyrimidine phosphate synthase] + 2 Fe(3+) + 4 H2O = L-lysyl-[4-amino-5-hydroxymethyl-2-methylpyrimidine phosphate synthase] + (2S)-2-amino-5-hydroxy-4-oxopentanoyl-[4-amino-5-hydroxymethyl-2-methylpyrimidine phosphate synthase] + 4-amino-2-methyl-5-(phosphooxymethyl)pyrimidine + 3-oxopropanoate + 2 Fe(2+) + 2 H(+)</text>
        <dbReference type="Rhea" id="RHEA:65756"/>
        <dbReference type="Rhea" id="RHEA-COMP:16892"/>
        <dbReference type="Rhea" id="RHEA-COMP:16893"/>
        <dbReference type="Rhea" id="RHEA-COMP:16894"/>
        <dbReference type="Rhea" id="RHEA-COMP:16895"/>
        <dbReference type="ChEBI" id="CHEBI:15377"/>
        <dbReference type="ChEBI" id="CHEBI:15378"/>
        <dbReference type="ChEBI" id="CHEBI:29033"/>
        <dbReference type="ChEBI" id="CHEBI:29034"/>
        <dbReference type="ChEBI" id="CHEBI:29969"/>
        <dbReference type="ChEBI" id="CHEBI:29979"/>
        <dbReference type="ChEBI" id="CHEBI:33190"/>
        <dbReference type="ChEBI" id="CHEBI:58354"/>
        <dbReference type="ChEBI" id="CHEBI:143915"/>
        <dbReference type="ChEBI" id="CHEBI:157692"/>
    </reaction>
    <physiologicalReaction direction="left-to-right" evidence="11">
        <dbReference type="Rhea" id="RHEA:65757"/>
    </physiologicalReaction>
</comment>
<dbReference type="Pfam" id="PF09084">
    <property type="entry name" value="NMT1"/>
    <property type="match status" value="1"/>
</dbReference>
<evidence type="ECO:0000256" key="4">
    <source>
        <dbReference type="ARBA" id="ARBA00011738"/>
    </source>
</evidence>
<accession>A0A1I4CVF5</accession>
<dbReference type="InterPro" id="IPR027939">
    <property type="entry name" value="NMT1/THI5"/>
</dbReference>
<dbReference type="AlphaFoldDB" id="A0A1I4CVF5"/>
<dbReference type="Proteomes" id="UP000199473">
    <property type="component" value="Unassembled WGS sequence"/>
</dbReference>
<evidence type="ECO:0000256" key="8">
    <source>
        <dbReference type="ARBA" id="ARBA00022977"/>
    </source>
</evidence>
<dbReference type="PANTHER" id="PTHR31528:SF1">
    <property type="entry name" value="4-AMINO-5-HYDROXYMETHYL-2-METHYLPYRIMIDINE PHOSPHATE SYNTHASE THI11-RELATED"/>
    <property type="match status" value="1"/>
</dbReference>
<evidence type="ECO:0000313" key="14">
    <source>
        <dbReference type="EMBL" id="SFK84309.1"/>
    </source>
</evidence>
<sequence>MITRRSTLVASLGAGLSLPALHARAQMRSTRFTLDWAFSGASAFAIAAHRLGYFRDEGIDARVSRGFGSGRVPVDIAGGAYDIGFGDFSSMARFAAENPAIGLICVMMTFDGLPLVCVSRAGGSIREPKDLEGKRLAAPEGDAGRQIFPVFAEAAGFDAAKVNWISVSPELREPMLVRGQADAITGFVSSAVISLEGLGVARAQQNIMRYRDYGVPLYSNGVITTRRYAEANPDIVRGIVRGISRGVQLMVRGPAAAAATVKDAEPLVDLPLETARTRIVVDEMIMTDHVKANGLSAVVPARLEAGLGILEKVYRFPRRPAGSELYTDAYLPARADRLVA</sequence>
<feature type="domain" description="SsuA/THI5-like" evidence="13">
    <location>
        <begin position="43"/>
        <end position="257"/>
    </location>
</feature>
<dbReference type="SUPFAM" id="SSF53850">
    <property type="entry name" value="Periplasmic binding protein-like II"/>
    <property type="match status" value="1"/>
</dbReference>
<feature type="chain" id="PRO_5011566966" description="Thiamine pyrimidine synthase" evidence="12">
    <location>
        <begin position="26"/>
        <end position="340"/>
    </location>
</feature>
<feature type="signal peptide" evidence="12">
    <location>
        <begin position="1"/>
        <end position="25"/>
    </location>
</feature>
<keyword evidence="7" id="KW-0663">Pyridoxal phosphate</keyword>
<keyword evidence="6" id="KW-0479">Metal-binding</keyword>
<evidence type="ECO:0000256" key="10">
    <source>
        <dbReference type="ARBA" id="ARBA00033171"/>
    </source>
</evidence>
<dbReference type="GO" id="GO:0016740">
    <property type="term" value="F:transferase activity"/>
    <property type="evidence" value="ECO:0007669"/>
    <property type="project" value="UniProtKB-KW"/>
</dbReference>
<dbReference type="InterPro" id="IPR015168">
    <property type="entry name" value="SsuA/THI5"/>
</dbReference>
<comment type="function">
    <text evidence="1">Responsible for the formation of the pyrimidine heterocycle in the thiamine biosynthesis pathway. Catalyzes the formation of hydroxymethylpyrimidine phosphate (HMP-P) from histidine and pyridoxal phosphate (PLP). The protein uses PLP and the active site histidine to form HMP-P, generating an inactive enzyme. The enzyme can only undergo a single turnover, which suggests it is a suicide enzyme.</text>
</comment>
<evidence type="ECO:0000313" key="15">
    <source>
        <dbReference type="Proteomes" id="UP000199473"/>
    </source>
</evidence>
<dbReference type="STRING" id="1123062.SAMN02745775_108179"/>
<evidence type="ECO:0000256" key="6">
    <source>
        <dbReference type="ARBA" id="ARBA00022723"/>
    </source>
</evidence>
<evidence type="ECO:0000256" key="2">
    <source>
        <dbReference type="ARBA" id="ARBA00004948"/>
    </source>
</evidence>
<evidence type="ECO:0000256" key="12">
    <source>
        <dbReference type="SAM" id="SignalP"/>
    </source>
</evidence>
<evidence type="ECO:0000256" key="7">
    <source>
        <dbReference type="ARBA" id="ARBA00022898"/>
    </source>
</evidence>
<reference evidence="14 15" key="1">
    <citation type="submission" date="2016-10" db="EMBL/GenBank/DDBJ databases">
        <authorList>
            <person name="de Groot N.N."/>
        </authorList>
    </citation>
    <scope>NUCLEOTIDE SEQUENCE [LARGE SCALE GENOMIC DNA]</scope>
    <source>
        <strain evidence="14 15">DSM 19981</strain>
    </source>
</reference>
<evidence type="ECO:0000259" key="13">
    <source>
        <dbReference type="Pfam" id="PF09084"/>
    </source>
</evidence>
<gene>
    <name evidence="14" type="ORF">SAMN02745775_108179</name>
</gene>
<comment type="pathway">
    <text evidence="2">Cofactor biosynthesis; thiamine diphosphate biosynthesis.</text>
</comment>
<dbReference type="PANTHER" id="PTHR31528">
    <property type="entry name" value="4-AMINO-5-HYDROXYMETHYL-2-METHYLPYRIMIDINE PHOSPHATE SYNTHASE THI11-RELATED"/>
    <property type="match status" value="1"/>
</dbReference>
<evidence type="ECO:0000256" key="3">
    <source>
        <dbReference type="ARBA" id="ARBA00009406"/>
    </source>
</evidence>
<evidence type="ECO:0000256" key="1">
    <source>
        <dbReference type="ARBA" id="ARBA00003469"/>
    </source>
</evidence>
<dbReference type="Gene3D" id="3.40.190.10">
    <property type="entry name" value="Periplasmic binding protein-like II"/>
    <property type="match status" value="2"/>
</dbReference>
<comment type="similarity">
    <text evidence="3">Belongs to the NMT1/THI5 family.</text>
</comment>
<protein>
    <recommendedName>
        <fullName evidence="10">Thiamine pyrimidine synthase</fullName>
    </recommendedName>
</protein>
<proteinExistence type="inferred from homology"/>
<dbReference type="RefSeq" id="WP_175534043.1">
    <property type="nucleotide sequence ID" value="NZ_FOSQ01000008.1"/>
</dbReference>
<dbReference type="GO" id="GO:0009228">
    <property type="term" value="P:thiamine biosynthetic process"/>
    <property type="evidence" value="ECO:0007669"/>
    <property type="project" value="UniProtKB-KW"/>
</dbReference>
<keyword evidence="8" id="KW-0784">Thiamine biosynthesis</keyword>
<name>A0A1I4CVF5_9PROT</name>
<evidence type="ECO:0000256" key="9">
    <source>
        <dbReference type="ARBA" id="ARBA00023004"/>
    </source>
</evidence>
<evidence type="ECO:0000256" key="5">
    <source>
        <dbReference type="ARBA" id="ARBA00022679"/>
    </source>
</evidence>